<dbReference type="EMBL" id="FMYF01000011">
    <property type="protein sequence ID" value="SDB95174.1"/>
    <property type="molecule type" value="Genomic_DNA"/>
</dbReference>
<feature type="transmembrane region" description="Helical" evidence="8">
    <location>
        <begin position="220"/>
        <end position="244"/>
    </location>
</feature>
<feature type="transmembrane region" description="Helical" evidence="8">
    <location>
        <begin position="292"/>
        <end position="319"/>
    </location>
</feature>
<evidence type="ECO:0000256" key="4">
    <source>
        <dbReference type="ARBA" id="ARBA00022596"/>
    </source>
</evidence>
<keyword evidence="10" id="KW-1185">Reference proteome</keyword>
<dbReference type="RefSeq" id="WP_092612751.1">
    <property type="nucleotide sequence ID" value="NZ_FMYF01000011.1"/>
</dbReference>
<protein>
    <recommendedName>
        <fullName evidence="8">Nickel/cobalt efflux system</fullName>
    </recommendedName>
</protein>
<feature type="transmembrane region" description="Helical" evidence="8">
    <location>
        <begin position="31"/>
        <end position="53"/>
    </location>
</feature>
<dbReference type="Pfam" id="PF03824">
    <property type="entry name" value="NicO"/>
    <property type="match status" value="1"/>
</dbReference>
<evidence type="ECO:0000313" key="9">
    <source>
        <dbReference type="EMBL" id="SDB95174.1"/>
    </source>
</evidence>
<keyword evidence="3 8" id="KW-0813">Transport</keyword>
<gene>
    <name evidence="9" type="ORF">GA0111570_11174</name>
</gene>
<sequence length="376" mass="40450">MTTDTLPAASPPRGRWRRMRAVLTPAEWRSVLGMGSVILALTVIGWFVVLVLVAPHHYALGQGGTFSVGIGLTAYTLGMRHAFDADHIAAIDNTTRRFMADRNRPLSVGFWFSLGHSSVAFLLALLLAVGVTTLLGPVRDGGSVLHRYAGVIGTGVSGAFLYLIAAINIAVLWSIIGIFRRMRQGNLDEAALEEQLDKRGLMNRILGRATRSVGKPRHMFGVGFLFGLGFDTATEVVLLVMASTSAQAGLPWYAILALPVLFAAGMSLFDTLDGSFMNFAYAWAFADPVRKIYYNVVITGLSVAVALLIGTVELFGLLAQKLHLVGPFWDMVQGADINTLGGLVVGLFVVTWLVAIAVWKFGRFGKGRSVPTGPSL</sequence>
<dbReference type="InterPro" id="IPR011541">
    <property type="entry name" value="Ni/Co_transpt_high_affinity"/>
</dbReference>
<keyword evidence="4" id="KW-0533">Nickel</keyword>
<evidence type="ECO:0000256" key="7">
    <source>
        <dbReference type="ARBA" id="ARBA00023136"/>
    </source>
</evidence>
<dbReference type="GO" id="GO:0012505">
    <property type="term" value="C:endomembrane system"/>
    <property type="evidence" value="ECO:0007669"/>
    <property type="project" value="UniProtKB-SubCell"/>
</dbReference>
<feature type="transmembrane region" description="Helical" evidence="8">
    <location>
        <begin position="339"/>
        <end position="359"/>
    </location>
</feature>
<comment type="similarity">
    <text evidence="2 8">Belongs to the NiCoT transporter (TC 2.A.52) family.</text>
</comment>
<evidence type="ECO:0000313" key="10">
    <source>
        <dbReference type="Proteomes" id="UP000199086"/>
    </source>
</evidence>
<evidence type="ECO:0000256" key="6">
    <source>
        <dbReference type="ARBA" id="ARBA00022989"/>
    </source>
</evidence>
<evidence type="ECO:0000256" key="3">
    <source>
        <dbReference type="ARBA" id="ARBA00022448"/>
    </source>
</evidence>
<comment type="subcellular location">
    <subcellularLocation>
        <location evidence="8">Cell membrane</location>
        <topology evidence="8">Multi-pass membrane protein</topology>
    </subcellularLocation>
    <subcellularLocation>
        <location evidence="1">Endomembrane system</location>
        <topology evidence="1">Multi-pass membrane protein</topology>
    </subcellularLocation>
</comment>
<dbReference type="OrthoDB" id="9776706at2"/>
<dbReference type="PANTHER" id="PTHR31611:SF0">
    <property type="entry name" value="HIGH-AFFINITY NICKEL TRANSPORT PROTEIN NIC1"/>
    <property type="match status" value="1"/>
</dbReference>
<dbReference type="AlphaFoldDB" id="A0A1G6HLV7"/>
<feature type="transmembrane region" description="Helical" evidence="8">
    <location>
        <begin position="106"/>
        <end position="128"/>
    </location>
</feature>
<dbReference type="PANTHER" id="PTHR31611">
    <property type="entry name" value="HIGH-AFFINITY NICKEL TRANSPORT PROTEIN NIC1"/>
    <property type="match status" value="1"/>
</dbReference>
<keyword evidence="7 8" id="KW-0472">Membrane</keyword>
<feature type="transmembrane region" description="Helical" evidence="8">
    <location>
        <begin position="250"/>
        <end position="272"/>
    </location>
</feature>
<evidence type="ECO:0000256" key="2">
    <source>
        <dbReference type="ARBA" id="ARBA00010892"/>
    </source>
</evidence>
<feature type="transmembrane region" description="Helical" evidence="8">
    <location>
        <begin position="148"/>
        <end position="176"/>
    </location>
</feature>
<dbReference type="InterPro" id="IPR004688">
    <property type="entry name" value="Ni/Co_transpt"/>
</dbReference>
<dbReference type="Proteomes" id="UP000199086">
    <property type="component" value="Unassembled WGS sequence"/>
</dbReference>
<dbReference type="NCBIfam" id="TIGR00802">
    <property type="entry name" value="nico"/>
    <property type="match status" value="1"/>
</dbReference>
<dbReference type="GO" id="GO:0015099">
    <property type="term" value="F:nickel cation transmembrane transporter activity"/>
    <property type="evidence" value="ECO:0007669"/>
    <property type="project" value="UniProtKB-UniRule"/>
</dbReference>
<evidence type="ECO:0000256" key="8">
    <source>
        <dbReference type="RuleBase" id="RU362101"/>
    </source>
</evidence>
<dbReference type="GO" id="GO:0005886">
    <property type="term" value="C:plasma membrane"/>
    <property type="evidence" value="ECO:0007669"/>
    <property type="project" value="UniProtKB-SubCell"/>
</dbReference>
<name>A0A1G6HLV7_9ACTN</name>
<evidence type="ECO:0000256" key="1">
    <source>
        <dbReference type="ARBA" id="ARBA00004127"/>
    </source>
</evidence>
<dbReference type="STRING" id="1577474.GA0111570_11174"/>
<accession>A0A1G6HLV7</accession>
<organism evidence="9 10">
    <name type="scientific">Raineyella antarctica</name>
    <dbReference type="NCBI Taxonomy" id="1577474"/>
    <lineage>
        <taxon>Bacteria</taxon>
        <taxon>Bacillati</taxon>
        <taxon>Actinomycetota</taxon>
        <taxon>Actinomycetes</taxon>
        <taxon>Propionibacteriales</taxon>
        <taxon>Propionibacteriaceae</taxon>
        <taxon>Raineyella</taxon>
    </lineage>
</organism>
<keyword evidence="5 8" id="KW-0812">Transmembrane</keyword>
<keyword evidence="6 8" id="KW-1133">Transmembrane helix</keyword>
<proteinExistence type="inferred from homology"/>
<evidence type="ECO:0000256" key="5">
    <source>
        <dbReference type="ARBA" id="ARBA00022692"/>
    </source>
</evidence>
<reference evidence="9 10" key="1">
    <citation type="submission" date="2016-06" db="EMBL/GenBank/DDBJ databases">
        <authorList>
            <person name="Olsen C.W."/>
            <person name="Carey S."/>
            <person name="Hinshaw L."/>
            <person name="Karasin A.I."/>
        </authorList>
    </citation>
    <scope>NUCLEOTIDE SEQUENCE [LARGE SCALE GENOMIC DNA]</scope>
    <source>
        <strain evidence="9 10">LZ-22</strain>
    </source>
</reference>